<keyword evidence="2" id="KW-0378">Hydrolase</keyword>
<dbReference type="AlphaFoldDB" id="A0A8J7LM70"/>
<dbReference type="SUPFAM" id="SSF53474">
    <property type="entry name" value="alpha/beta-Hydrolases"/>
    <property type="match status" value="1"/>
</dbReference>
<sequence>MNKPIKRAFLDTEDGQILYRIAGEGEPLLLLHQQPRSSDEFRELMPIFAQKRCVIAMDLLGLGDSDKPPRMYFVEDYAKTVIALLEELNISSASILGNHTGAFVAGEVAAAYPEKVDKLILANAFGFDETGKEVLYRRFSDGFKIKTDGSHLMERWSARAQYVGSPELNQRWILDDLKCSGYPLYAVWAIQNYCLEAPKRFQLIKSPTLIMCGTEDMKTFDRLGLAKVENRYFVSQAIPHSKVVEIEGGTICMMNQIPEEISQVVINFLDDTHI</sequence>
<dbReference type="GO" id="GO:0047372">
    <property type="term" value="F:monoacylglycerol lipase activity"/>
    <property type="evidence" value="ECO:0007669"/>
    <property type="project" value="TreeGrafter"/>
</dbReference>
<evidence type="ECO:0000313" key="2">
    <source>
        <dbReference type="EMBL" id="MBH8576924.1"/>
    </source>
</evidence>
<accession>A0A8J7LM70</accession>
<protein>
    <submittedName>
        <fullName evidence="2">Alpha/beta hydrolase</fullName>
    </submittedName>
</protein>
<dbReference type="InterPro" id="IPR000073">
    <property type="entry name" value="AB_hydrolase_1"/>
</dbReference>
<dbReference type="PRINTS" id="PR00111">
    <property type="entry name" value="ABHYDROLASE"/>
</dbReference>
<keyword evidence="3" id="KW-1185">Reference proteome</keyword>
<evidence type="ECO:0000313" key="3">
    <source>
        <dbReference type="Proteomes" id="UP000662314"/>
    </source>
</evidence>
<dbReference type="RefSeq" id="WP_214435645.1">
    <property type="nucleotide sequence ID" value="NZ_CAWPUQ010000173.1"/>
</dbReference>
<dbReference type="Pfam" id="PF00561">
    <property type="entry name" value="Abhydrolase_1"/>
    <property type="match status" value="1"/>
</dbReference>
<name>A0A8J7LM70_9NOST</name>
<dbReference type="Gene3D" id="3.40.50.1820">
    <property type="entry name" value="alpha/beta hydrolase"/>
    <property type="match status" value="1"/>
</dbReference>
<dbReference type="Proteomes" id="UP000662314">
    <property type="component" value="Unassembled WGS sequence"/>
</dbReference>
<evidence type="ECO:0000259" key="1">
    <source>
        <dbReference type="Pfam" id="PF00561"/>
    </source>
</evidence>
<gene>
    <name evidence="2" type="ORF">I8752_28850</name>
</gene>
<dbReference type="GO" id="GO:0046464">
    <property type="term" value="P:acylglycerol catabolic process"/>
    <property type="evidence" value="ECO:0007669"/>
    <property type="project" value="TreeGrafter"/>
</dbReference>
<dbReference type="InterPro" id="IPR029058">
    <property type="entry name" value="AB_hydrolase_fold"/>
</dbReference>
<dbReference type="EMBL" id="JAECZA010000244">
    <property type="protein sequence ID" value="MBH8576924.1"/>
    <property type="molecule type" value="Genomic_DNA"/>
</dbReference>
<dbReference type="InterPro" id="IPR050266">
    <property type="entry name" value="AB_hydrolase_sf"/>
</dbReference>
<comment type="caution">
    <text evidence="2">The sequence shown here is derived from an EMBL/GenBank/DDBJ whole genome shotgun (WGS) entry which is preliminary data.</text>
</comment>
<dbReference type="GO" id="GO:0016020">
    <property type="term" value="C:membrane"/>
    <property type="evidence" value="ECO:0007669"/>
    <property type="project" value="TreeGrafter"/>
</dbReference>
<reference evidence="2 3" key="1">
    <citation type="journal article" date="2021" name="Int. J. Syst. Evol. Microbiol.">
        <title>Amazonocrinis nigriterrae gen. nov., sp. nov., Atlanticothrix silvestris gen. nov., sp. nov. and Dendronalium phyllosphericum gen. nov., sp. nov., nostocacean cyanobacteria from Brazilian environments.</title>
        <authorList>
            <person name="Alvarenga D.O."/>
            <person name="Andreote A.P.D."/>
            <person name="Branco L.H.Z."/>
            <person name="Delbaje E."/>
            <person name="Cruz R.B."/>
            <person name="Varani A.M."/>
            <person name="Fiore M.F."/>
        </authorList>
    </citation>
    <scope>NUCLEOTIDE SEQUENCE [LARGE SCALE GENOMIC DNA]</scope>
    <source>
        <strain evidence="2 3">CENA369</strain>
    </source>
</reference>
<proteinExistence type="predicted"/>
<dbReference type="PANTHER" id="PTHR43798:SF33">
    <property type="entry name" value="HYDROLASE, PUTATIVE (AFU_ORTHOLOGUE AFUA_2G14860)-RELATED"/>
    <property type="match status" value="1"/>
</dbReference>
<dbReference type="PANTHER" id="PTHR43798">
    <property type="entry name" value="MONOACYLGLYCEROL LIPASE"/>
    <property type="match status" value="1"/>
</dbReference>
<feature type="domain" description="AB hydrolase-1" evidence="1">
    <location>
        <begin position="27"/>
        <end position="124"/>
    </location>
</feature>
<organism evidence="2 3">
    <name type="scientific">Dendronalium phyllosphericum CENA369</name>
    <dbReference type="NCBI Taxonomy" id="1725256"/>
    <lineage>
        <taxon>Bacteria</taxon>
        <taxon>Bacillati</taxon>
        <taxon>Cyanobacteriota</taxon>
        <taxon>Cyanophyceae</taxon>
        <taxon>Nostocales</taxon>
        <taxon>Nostocaceae</taxon>
        <taxon>Dendronalium</taxon>
        <taxon>Dendronalium phyllosphericum</taxon>
    </lineage>
</organism>